<proteinExistence type="predicted"/>
<dbReference type="Gramene" id="PGSC0003DMT400082755">
    <property type="protein sequence ID" value="PGSC0003DMT400082755"/>
    <property type="gene ID" value="PGSC0003DMG400032796"/>
</dbReference>
<accession>M1D673</accession>
<dbReference type="eggNOG" id="ENOG502SYTD">
    <property type="taxonomic scope" value="Eukaryota"/>
</dbReference>
<reference evidence="2" key="1">
    <citation type="journal article" date="2011" name="Nature">
        <title>Genome sequence and analysis of the tuber crop potato.</title>
        <authorList>
            <consortium name="The Potato Genome Sequencing Consortium"/>
        </authorList>
    </citation>
    <scope>NUCLEOTIDE SEQUENCE [LARGE SCALE GENOMIC DNA]</scope>
    <source>
        <strain evidence="2">cv. DM1-3 516 R44</strain>
    </source>
</reference>
<evidence type="ECO:0000313" key="1">
    <source>
        <dbReference type="EnsemblPlants" id="PGSC0003DMT400082755"/>
    </source>
</evidence>
<dbReference type="AlphaFoldDB" id="M1D673"/>
<dbReference type="PaxDb" id="4113-PGSC0003DMT400082755"/>
<sequence>MEKLVPITGGEVDSHQVSFRWVTVGCQIASLPTKYLGLPLGAKNKELKVWNEVMERCEEILHLARDKEKKGYNLVKWETLTLSSKQGGLGMRNLSIQNNCLLQKWLWRFCTEDGALWRRFIAGKYGMFSQWTTEEVIGSIGCCV</sequence>
<dbReference type="PANTHER" id="PTHR33116">
    <property type="entry name" value="REVERSE TRANSCRIPTASE ZINC-BINDING DOMAIN-CONTAINING PROTEIN-RELATED-RELATED"/>
    <property type="match status" value="1"/>
</dbReference>
<name>M1D673_SOLTU</name>
<protein>
    <submittedName>
        <fullName evidence="1">Uncharacterized protein</fullName>
    </submittedName>
</protein>
<dbReference type="InParanoid" id="M1D673"/>
<dbReference type="EnsemblPlants" id="PGSC0003DMT400082755">
    <property type="protein sequence ID" value="PGSC0003DMT400082755"/>
    <property type="gene ID" value="PGSC0003DMG400032796"/>
</dbReference>
<organism evidence="1 2">
    <name type="scientific">Solanum tuberosum</name>
    <name type="common">Potato</name>
    <dbReference type="NCBI Taxonomy" id="4113"/>
    <lineage>
        <taxon>Eukaryota</taxon>
        <taxon>Viridiplantae</taxon>
        <taxon>Streptophyta</taxon>
        <taxon>Embryophyta</taxon>
        <taxon>Tracheophyta</taxon>
        <taxon>Spermatophyta</taxon>
        <taxon>Magnoliopsida</taxon>
        <taxon>eudicotyledons</taxon>
        <taxon>Gunneridae</taxon>
        <taxon>Pentapetalae</taxon>
        <taxon>asterids</taxon>
        <taxon>lamiids</taxon>
        <taxon>Solanales</taxon>
        <taxon>Solanaceae</taxon>
        <taxon>Solanoideae</taxon>
        <taxon>Solaneae</taxon>
        <taxon>Solanum</taxon>
    </lineage>
</organism>
<dbReference type="PANTHER" id="PTHR33116:SF78">
    <property type="entry name" value="OS12G0587133 PROTEIN"/>
    <property type="match status" value="1"/>
</dbReference>
<evidence type="ECO:0000313" key="2">
    <source>
        <dbReference type="Proteomes" id="UP000011115"/>
    </source>
</evidence>
<keyword evidence="2" id="KW-1185">Reference proteome</keyword>
<reference evidence="1" key="2">
    <citation type="submission" date="2015-06" db="UniProtKB">
        <authorList>
            <consortium name="EnsemblPlants"/>
        </authorList>
    </citation>
    <scope>IDENTIFICATION</scope>
    <source>
        <strain evidence="1">DM1-3 516 R44</strain>
    </source>
</reference>
<dbReference type="Proteomes" id="UP000011115">
    <property type="component" value="Unassembled WGS sequence"/>
</dbReference>
<dbReference type="HOGENOM" id="CLU_1799910_0_0_1"/>